<dbReference type="InterPro" id="IPR050196">
    <property type="entry name" value="Cytochrome_P450_Monoox"/>
</dbReference>
<evidence type="ECO:0000256" key="11">
    <source>
        <dbReference type="ARBA" id="ARBA00023004"/>
    </source>
</evidence>
<dbReference type="GO" id="GO:0004497">
    <property type="term" value="F:monooxygenase activity"/>
    <property type="evidence" value="ECO:0007669"/>
    <property type="project" value="UniProtKB-KW"/>
</dbReference>
<feature type="binding site" description="axial binding residue" evidence="14">
    <location>
        <position position="456"/>
    </location>
    <ligand>
        <name>heme</name>
        <dbReference type="ChEBI" id="CHEBI:30413"/>
    </ligand>
    <ligandPart>
        <name>Fe</name>
        <dbReference type="ChEBI" id="CHEBI:18248"/>
    </ligandPart>
</feature>
<sequence>MFLAILLSIILIYFVYNFYVRYGPYGRLISRVPGPSGFPIIGNILILQGSQEELWKFFISLHKRYYPNWKIWGFHTSLVSISHPDDFEKILNNTKHITKSEAYDPLHPWLREGLLTSGGSKWKLRRKILTPTFHFNILQHFIESFIEESENMTKSLQNIGDAVVKDLTPFISEHTLNTICETAMGISLRRMKSFQKHYRNAVHKMGELVVYRLFRQWLRYDWVFFLTSKGREQKKILKTLHEFTEKIIAERKMYHKNMNGQFSKNLGKGTEEIDANDTEVIASRKKRLAMLDLLILASQEGSLTDIDIREEVDTFMFEGHDTVATSICFTLSLLAEHKDIQDCVRKEVNIVMQENEGKLSIKSLQDLQYLERCIKESLRLYPSVWFISRVTSEDMQLKSYLIPAKTMMFLNIYGVHRDPNFWPNPKIFNPDRFLPNKIRDRHFYSYIPFSAGPRNCIGKIIFNIFLHGYITTHDIAGQRFAMLEMKAMISHLIHKFYLEPVDYLKDLCIKADIVIRPNHPLRVRFIPITTKSI</sequence>
<evidence type="ECO:0000256" key="2">
    <source>
        <dbReference type="ARBA" id="ARBA00003690"/>
    </source>
</evidence>
<evidence type="ECO:0000256" key="1">
    <source>
        <dbReference type="ARBA" id="ARBA00001971"/>
    </source>
</evidence>
<dbReference type="InterPro" id="IPR036396">
    <property type="entry name" value="Cyt_P450_sf"/>
</dbReference>
<comment type="subcellular location">
    <subcellularLocation>
        <location evidence="4">Endoplasmic reticulum membrane</location>
        <topology evidence="4">Peripheral membrane protein</topology>
    </subcellularLocation>
    <subcellularLocation>
        <location evidence="3">Microsome membrane</location>
        <topology evidence="3">Peripheral membrane protein</topology>
    </subcellularLocation>
</comment>
<dbReference type="InterPro" id="IPR002401">
    <property type="entry name" value="Cyt_P450_E_grp-I"/>
</dbReference>
<accession>A0AAW2H3T3</accession>
<keyword evidence="11 14" id="KW-0408">Iron</keyword>
<dbReference type="PANTHER" id="PTHR24291:SF189">
    <property type="entry name" value="CYTOCHROME P450 4C3-RELATED"/>
    <property type="match status" value="1"/>
</dbReference>
<dbReference type="CDD" id="cd20628">
    <property type="entry name" value="CYP4"/>
    <property type="match status" value="1"/>
</dbReference>
<dbReference type="InterPro" id="IPR017972">
    <property type="entry name" value="Cyt_P450_CS"/>
</dbReference>
<name>A0AAW2H3T3_9HYME</name>
<keyword evidence="13" id="KW-0472">Membrane</keyword>
<dbReference type="GO" id="GO:0005789">
    <property type="term" value="C:endoplasmic reticulum membrane"/>
    <property type="evidence" value="ECO:0007669"/>
    <property type="project" value="UniProtKB-SubCell"/>
</dbReference>
<dbReference type="Pfam" id="PF00067">
    <property type="entry name" value="p450"/>
    <property type="match status" value="1"/>
</dbReference>
<organism evidence="16 17">
    <name type="scientific">Cardiocondyla obscurior</name>
    <dbReference type="NCBI Taxonomy" id="286306"/>
    <lineage>
        <taxon>Eukaryota</taxon>
        <taxon>Metazoa</taxon>
        <taxon>Ecdysozoa</taxon>
        <taxon>Arthropoda</taxon>
        <taxon>Hexapoda</taxon>
        <taxon>Insecta</taxon>
        <taxon>Pterygota</taxon>
        <taxon>Neoptera</taxon>
        <taxon>Endopterygota</taxon>
        <taxon>Hymenoptera</taxon>
        <taxon>Apocrita</taxon>
        <taxon>Aculeata</taxon>
        <taxon>Formicoidea</taxon>
        <taxon>Formicidae</taxon>
        <taxon>Myrmicinae</taxon>
        <taxon>Cardiocondyla</taxon>
    </lineage>
</organism>
<evidence type="ECO:0000256" key="4">
    <source>
        <dbReference type="ARBA" id="ARBA00004406"/>
    </source>
</evidence>
<evidence type="ECO:0000256" key="9">
    <source>
        <dbReference type="ARBA" id="ARBA00022848"/>
    </source>
</evidence>
<keyword evidence="17" id="KW-1185">Reference proteome</keyword>
<comment type="function">
    <text evidence="2">May be involved in the metabolism of insect hormones and in the breakdown of synthetic insecticides.</text>
</comment>
<dbReference type="AlphaFoldDB" id="A0AAW2H3T3"/>
<protein>
    <recommendedName>
        <fullName evidence="18">Cytochrome P450 4C1-like</fullName>
    </recommendedName>
</protein>
<reference evidence="16 17" key="1">
    <citation type="submission" date="2023-03" db="EMBL/GenBank/DDBJ databases">
        <title>High recombination rates correlate with genetic variation in Cardiocondyla obscurior ants.</title>
        <authorList>
            <person name="Errbii M."/>
        </authorList>
    </citation>
    <scope>NUCLEOTIDE SEQUENCE [LARGE SCALE GENOMIC DNA]</scope>
    <source>
        <strain evidence="16">Alpha-2009</strain>
        <tissue evidence="16">Whole body</tissue>
    </source>
</reference>
<dbReference type="Proteomes" id="UP001430953">
    <property type="component" value="Unassembled WGS sequence"/>
</dbReference>
<dbReference type="PRINTS" id="PR00463">
    <property type="entry name" value="EP450I"/>
</dbReference>
<dbReference type="GO" id="GO:0016705">
    <property type="term" value="F:oxidoreductase activity, acting on paired donors, with incorporation or reduction of molecular oxygen"/>
    <property type="evidence" value="ECO:0007669"/>
    <property type="project" value="InterPro"/>
</dbReference>
<dbReference type="InterPro" id="IPR001128">
    <property type="entry name" value="Cyt_P450"/>
</dbReference>
<keyword evidence="6 14" id="KW-0349">Heme</keyword>
<dbReference type="GO" id="GO:0005506">
    <property type="term" value="F:iron ion binding"/>
    <property type="evidence" value="ECO:0007669"/>
    <property type="project" value="InterPro"/>
</dbReference>
<comment type="similarity">
    <text evidence="5 15">Belongs to the cytochrome P450 family.</text>
</comment>
<proteinExistence type="inferred from homology"/>
<evidence type="ECO:0000256" key="12">
    <source>
        <dbReference type="ARBA" id="ARBA00023033"/>
    </source>
</evidence>
<dbReference type="SUPFAM" id="SSF48264">
    <property type="entry name" value="Cytochrome P450"/>
    <property type="match status" value="1"/>
</dbReference>
<evidence type="ECO:0000256" key="6">
    <source>
        <dbReference type="ARBA" id="ARBA00022617"/>
    </source>
</evidence>
<evidence type="ECO:0000256" key="14">
    <source>
        <dbReference type="PIRSR" id="PIRSR602401-1"/>
    </source>
</evidence>
<dbReference type="PROSITE" id="PS00086">
    <property type="entry name" value="CYTOCHROME_P450"/>
    <property type="match status" value="1"/>
</dbReference>
<evidence type="ECO:0008006" key="18">
    <source>
        <dbReference type="Google" id="ProtNLM"/>
    </source>
</evidence>
<gene>
    <name evidence="16" type="ORF">PUN28_001197</name>
</gene>
<evidence type="ECO:0000256" key="5">
    <source>
        <dbReference type="ARBA" id="ARBA00010617"/>
    </source>
</evidence>
<evidence type="ECO:0000256" key="7">
    <source>
        <dbReference type="ARBA" id="ARBA00022723"/>
    </source>
</evidence>
<keyword evidence="9" id="KW-0492">Microsome</keyword>
<dbReference type="PRINTS" id="PR00385">
    <property type="entry name" value="P450"/>
</dbReference>
<evidence type="ECO:0000256" key="8">
    <source>
        <dbReference type="ARBA" id="ARBA00022824"/>
    </source>
</evidence>
<evidence type="ECO:0000256" key="13">
    <source>
        <dbReference type="ARBA" id="ARBA00023136"/>
    </source>
</evidence>
<keyword evidence="7 14" id="KW-0479">Metal-binding</keyword>
<evidence type="ECO:0000256" key="15">
    <source>
        <dbReference type="RuleBase" id="RU000461"/>
    </source>
</evidence>
<dbReference type="PANTHER" id="PTHR24291">
    <property type="entry name" value="CYTOCHROME P450 FAMILY 4"/>
    <property type="match status" value="1"/>
</dbReference>
<dbReference type="Gene3D" id="1.10.630.10">
    <property type="entry name" value="Cytochrome P450"/>
    <property type="match status" value="1"/>
</dbReference>
<evidence type="ECO:0000256" key="10">
    <source>
        <dbReference type="ARBA" id="ARBA00023002"/>
    </source>
</evidence>
<keyword evidence="10 15" id="KW-0560">Oxidoreductase</keyword>
<evidence type="ECO:0000313" key="16">
    <source>
        <dbReference type="EMBL" id="KAL0134222.1"/>
    </source>
</evidence>
<evidence type="ECO:0000313" key="17">
    <source>
        <dbReference type="Proteomes" id="UP001430953"/>
    </source>
</evidence>
<dbReference type="EMBL" id="JADYXP020000001">
    <property type="protein sequence ID" value="KAL0134222.1"/>
    <property type="molecule type" value="Genomic_DNA"/>
</dbReference>
<keyword evidence="12 15" id="KW-0503">Monooxygenase</keyword>
<keyword evidence="8" id="KW-0256">Endoplasmic reticulum</keyword>
<dbReference type="GO" id="GO:0020037">
    <property type="term" value="F:heme binding"/>
    <property type="evidence" value="ECO:0007669"/>
    <property type="project" value="InterPro"/>
</dbReference>
<evidence type="ECO:0000256" key="3">
    <source>
        <dbReference type="ARBA" id="ARBA00004174"/>
    </source>
</evidence>
<comment type="caution">
    <text evidence="16">The sequence shown here is derived from an EMBL/GenBank/DDBJ whole genome shotgun (WGS) entry which is preliminary data.</text>
</comment>
<comment type="cofactor">
    <cofactor evidence="1 14">
        <name>heme</name>
        <dbReference type="ChEBI" id="CHEBI:30413"/>
    </cofactor>
</comment>